<proteinExistence type="predicted"/>
<name>A9MIL3_SALAR</name>
<dbReference type="KEGG" id="ses:SARI_02037"/>
<dbReference type="EMBL" id="CP000880">
    <property type="protein sequence ID" value="ABX21916.1"/>
    <property type="molecule type" value="Genomic_DNA"/>
</dbReference>
<accession>A9MIL3</accession>
<protein>
    <submittedName>
        <fullName evidence="1">Uncharacterized protein</fullName>
    </submittedName>
</protein>
<reference evidence="1 2" key="1">
    <citation type="submission" date="2007-11" db="EMBL/GenBank/DDBJ databases">
        <authorList>
            <consortium name="The Salmonella enterica serovar Arizonae Genome Sequencing Project"/>
            <person name="McClelland M."/>
            <person name="Sanderson E.K."/>
            <person name="Porwollik S."/>
            <person name="Spieth J."/>
            <person name="Clifton W.S."/>
            <person name="Fulton R."/>
            <person name="Chunyan W."/>
            <person name="Wollam A."/>
            <person name="Shah N."/>
            <person name="Pepin K."/>
            <person name="Bhonagiri V."/>
            <person name="Nash W."/>
            <person name="Johnson M."/>
            <person name="Thiruvilangam P."/>
            <person name="Wilson R."/>
        </authorList>
    </citation>
    <scope>NUCLEOTIDE SEQUENCE [LARGE SCALE GENOMIC DNA]</scope>
    <source>
        <strain evidence="2">ATCC BAA-731 / CDC346-86 / RSK2980</strain>
    </source>
</reference>
<evidence type="ECO:0000313" key="2">
    <source>
        <dbReference type="Proteomes" id="UP000002084"/>
    </source>
</evidence>
<dbReference type="HOGENOM" id="CLU_2329466_0_0_6"/>
<keyword evidence="2" id="KW-1185">Reference proteome</keyword>
<dbReference type="Proteomes" id="UP000002084">
    <property type="component" value="Chromosome"/>
</dbReference>
<evidence type="ECO:0000313" key="1">
    <source>
        <dbReference type="EMBL" id="ABX21916.1"/>
    </source>
</evidence>
<organism evidence="1 2">
    <name type="scientific">Salmonella arizonae (strain ATCC BAA-731 / CDC346-86 / RSK2980)</name>
    <dbReference type="NCBI Taxonomy" id="41514"/>
    <lineage>
        <taxon>Bacteria</taxon>
        <taxon>Pseudomonadati</taxon>
        <taxon>Pseudomonadota</taxon>
        <taxon>Gammaproteobacteria</taxon>
        <taxon>Enterobacterales</taxon>
        <taxon>Enterobacteriaceae</taxon>
        <taxon>Salmonella</taxon>
    </lineage>
</organism>
<sequence>MFRISAGVGQQFRQIIAQKGAKRGDIITAVLKAVIIKLLSHAVRAAFHARADTRPVIFVGWSDSRTGVKQKRARDEQREFRIAHDDFLIGDRAKTELR</sequence>
<dbReference type="AlphaFoldDB" id="A9MIL3"/>
<gene>
    <name evidence="1" type="ordered locus">SARI_02037</name>
</gene>